<dbReference type="EMBL" id="CP008944">
    <property type="protein sequence ID" value="AIG64566.1"/>
    <property type="molecule type" value="Genomic_DNA"/>
</dbReference>
<dbReference type="Proteomes" id="UP000028504">
    <property type="component" value="Chromosome"/>
</dbReference>
<reference evidence="1 2" key="1">
    <citation type="submission" date="2014-07" db="EMBL/GenBank/DDBJ databases">
        <title>Complete genome sequence of Corynebacterium atypicum DSM 44849: identifiction of the mycolic acid biosynthesis genes.</title>
        <authorList>
            <person name="Tippelt A."/>
            <person name="Mollmann S."/>
            <person name="Albersmeier A."/>
            <person name="Jaenicke S."/>
            <person name="Ruckert C."/>
            <person name="Tauch A."/>
        </authorList>
    </citation>
    <scope>NUCLEOTIDE SEQUENCE [LARGE SCALE GENOMIC DNA]</scope>
    <source>
        <strain evidence="1 2">R2070</strain>
    </source>
</reference>
<sequence>MNQSSLPSYDLVIFGATSFVGKLVVDYMSEAAFSLLEGAGTPGVGTPAILGEVYVERLRNAGMGVSGH</sequence>
<evidence type="ECO:0000313" key="2">
    <source>
        <dbReference type="Proteomes" id="UP000028504"/>
    </source>
</evidence>
<name>A0ABN4DGD4_9CORY</name>
<proteinExistence type="predicted"/>
<accession>A0ABN4DGD4</accession>
<gene>
    <name evidence="1" type="ORF">CATYP_08185</name>
</gene>
<organism evidence="1 2">
    <name type="scientific">Corynebacterium atypicum</name>
    <dbReference type="NCBI Taxonomy" id="191610"/>
    <lineage>
        <taxon>Bacteria</taxon>
        <taxon>Bacillati</taxon>
        <taxon>Actinomycetota</taxon>
        <taxon>Actinomycetes</taxon>
        <taxon>Mycobacteriales</taxon>
        <taxon>Corynebacteriaceae</taxon>
        <taxon>Corynebacterium</taxon>
    </lineage>
</organism>
<protein>
    <submittedName>
        <fullName evidence="1">Uncharacterized protein</fullName>
    </submittedName>
</protein>
<keyword evidence="2" id="KW-1185">Reference proteome</keyword>
<evidence type="ECO:0000313" key="1">
    <source>
        <dbReference type="EMBL" id="AIG64566.1"/>
    </source>
</evidence>
<dbReference type="RefSeq" id="WP_038606456.1">
    <property type="nucleotide sequence ID" value="NZ_CP008944.1"/>
</dbReference>